<dbReference type="CDD" id="cd09120">
    <property type="entry name" value="PLDc_DNaseII_1"/>
    <property type="match status" value="1"/>
</dbReference>
<evidence type="ECO:0000256" key="1">
    <source>
        <dbReference type="ARBA" id="ARBA00007527"/>
    </source>
</evidence>
<keyword evidence="4" id="KW-1185">Reference proteome</keyword>
<evidence type="ECO:0000256" key="2">
    <source>
        <dbReference type="ARBA" id="ARBA00022801"/>
    </source>
</evidence>
<dbReference type="RefSeq" id="WP_087463666.1">
    <property type="nucleotide sequence ID" value="NZ_CP021425.1"/>
</dbReference>
<comment type="similarity">
    <text evidence="1">Belongs to the DNase II family.</text>
</comment>
<dbReference type="GO" id="GO:0004531">
    <property type="term" value="F:deoxyribonuclease II activity"/>
    <property type="evidence" value="ECO:0007669"/>
    <property type="project" value="InterPro"/>
</dbReference>
<sequence length="434" mass="48938">MLAAKNDVDGADVDWWFMYKLPEGVGRQAKTTGNEYLYYDGVECKKLTLSPHRLGTAAQGALFHTMNQLFDSASGSSDSIGWIHYNDEYPYSLDHGDWAPKVPPKYYSEKAREKDRGHPVDCAHNGHCKGTLMFDLESDTAVWLAHSTPRIPDLHEDPATRFFYPDYAYKYAQTFICITLKDVATANQIAAVLARQHEPQVFGCKLPERVTQDSQWSDLWTLAQGHEPPAYSQAYVKEHGKRPPTDMSFQSSAGKDFRLIAKSGAWMDDFWINLVGPTLQTDLRVETWRRLTATAGLPVDTVNGQAEFGDKDFETDHNNHEYHHEFEDGDQKHLEDEITTVDLSVLTDAQGQPLTGISWSYTHDHAKWSISESDAEHGVHTLDTEPGTAQSWICVADINRMTSQEKRGGGAICFHEPALWQDLNEIEKIDGQIT</sequence>
<dbReference type="PANTHER" id="PTHR10858:SF23">
    <property type="entry name" value="DEOXYRIBONUCLEASE II"/>
    <property type="match status" value="1"/>
</dbReference>
<reference evidence="3 4" key="1">
    <citation type="submission" date="2017-05" db="EMBL/GenBank/DDBJ databases">
        <title>Genomic insights into alkan degradation activity of Oleiphilus messinensis.</title>
        <authorList>
            <person name="Kozyavkin S.A."/>
            <person name="Slesarev A.I."/>
            <person name="Golyshin P.N."/>
            <person name="Korzhenkov A."/>
            <person name="Golyshina O.N."/>
            <person name="Toshchakov S.V."/>
        </authorList>
    </citation>
    <scope>NUCLEOTIDE SEQUENCE [LARGE SCALE GENOMIC DNA]</scope>
    <source>
        <strain evidence="3 4">ME102</strain>
    </source>
</reference>
<dbReference type="KEGG" id="ome:OLMES_4956"/>
<keyword evidence="2" id="KW-0378">Hydrolase</keyword>
<protein>
    <submittedName>
        <fullName evidence="3">Deoxyribonuclease II</fullName>
    </submittedName>
</protein>
<dbReference type="InterPro" id="IPR004947">
    <property type="entry name" value="DNase_II"/>
</dbReference>
<dbReference type="AlphaFoldDB" id="A0A1Y0IHT1"/>
<gene>
    <name evidence="3" type="ORF">OLMES_4956</name>
</gene>
<organism evidence="3 4">
    <name type="scientific">Oleiphilus messinensis</name>
    <dbReference type="NCBI Taxonomy" id="141451"/>
    <lineage>
        <taxon>Bacteria</taxon>
        <taxon>Pseudomonadati</taxon>
        <taxon>Pseudomonadota</taxon>
        <taxon>Gammaproteobacteria</taxon>
        <taxon>Oceanospirillales</taxon>
        <taxon>Oleiphilaceae</taxon>
        <taxon>Oleiphilus</taxon>
    </lineage>
</organism>
<dbReference type="Pfam" id="PF03265">
    <property type="entry name" value="DNase_II"/>
    <property type="match status" value="1"/>
</dbReference>
<accession>A0A1Y0IHT1</accession>
<dbReference type="PANTHER" id="PTHR10858">
    <property type="entry name" value="DEOXYRIBONUCLEASE II"/>
    <property type="match status" value="1"/>
</dbReference>
<name>A0A1Y0IHT1_9GAMM</name>
<dbReference type="OrthoDB" id="8181368at2"/>
<dbReference type="Proteomes" id="UP000196027">
    <property type="component" value="Chromosome"/>
</dbReference>
<proteinExistence type="inferred from homology"/>
<dbReference type="EMBL" id="CP021425">
    <property type="protein sequence ID" value="ARU58944.1"/>
    <property type="molecule type" value="Genomic_DNA"/>
</dbReference>
<evidence type="ECO:0000313" key="4">
    <source>
        <dbReference type="Proteomes" id="UP000196027"/>
    </source>
</evidence>
<evidence type="ECO:0000313" key="3">
    <source>
        <dbReference type="EMBL" id="ARU58944.1"/>
    </source>
</evidence>